<dbReference type="SUPFAM" id="SSF52743">
    <property type="entry name" value="Subtilisin-like"/>
    <property type="match status" value="1"/>
</dbReference>
<dbReference type="PANTHER" id="PTHR14218">
    <property type="entry name" value="PROTEASE S8 TRIPEPTIDYL PEPTIDASE I CLN2"/>
    <property type="match status" value="1"/>
</dbReference>
<comment type="caution">
    <text evidence="1">The sequence shown here is derived from an EMBL/GenBank/DDBJ whole genome shotgun (WGS) entry which is preliminary data.</text>
</comment>
<dbReference type="EMBL" id="LGTC01000001">
    <property type="protein sequence ID" value="KNY25188.1"/>
    <property type="molecule type" value="Genomic_DNA"/>
</dbReference>
<dbReference type="InterPro" id="IPR050819">
    <property type="entry name" value="Tripeptidyl-peptidase_I"/>
</dbReference>
<dbReference type="STRING" id="398512.Bccel_0445"/>
<reference evidence="2" key="1">
    <citation type="submission" date="2015-07" db="EMBL/GenBank/DDBJ databases">
        <title>Near-Complete Genome Sequence of the Cellulolytic Bacterium Bacteroides (Pseudobacteroides) cellulosolvens ATCC 35603.</title>
        <authorList>
            <person name="Dassa B."/>
            <person name="Utturkar S.M."/>
            <person name="Klingeman D.M."/>
            <person name="Hurt R.A."/>
            <person name="Keller M."/>
            <person name="Xu J."/>
            <person name="Reddy Y.H.K."/>
            <person name="Borovok I."/>
            <person name="Grinberg I.R."/>
            <person name="Lamed R."/>
            <person name="Zhivin O."/>
            <person name="Bayer E.A."/>
            <person name="Brown S.D."/>
        </authorList>
    </citation>
    <scope>NUCLEOTIDE SEQUENCE [LARGE SCALE GENOMIC DNA]</scope>
    <source>
        <strain evidence="2">DSM 2933</strain>
    </source>
</reference>
<dbReference type="GO" id="GO:0008240">
    <property type="term" value="F:tripeptidyl-peptidase activity"/>
    <property type="evidence" value="ECO:0007669"/>
    <property type="project" value="TreeGrafter"/>
</dbReference>
<evidence type="ECO:0008006" key="3">
    <source>
        <dbReference type="Google" id="ProtNLM"/>
    </source>
</evidence>
<gene>
    <name evidence="1" type="ORF">Bccel_0445</name>
</gene>
<dbReference type="GO" id="GO:0006508">
    <property type="term" value="P:proteolysis"/>
    <property type="evidence" value="ECO:0007669"/>
    <property type="project" value="InterPro"/>
</dbReference>
<dbReference type="PANTHER" id="PTHR14218:SF15">
    <property type="entry name" value="TRIPEPTIDYL-PEPTIDASE 1"/>
    <property type="match status" value="1"/>
</dbReference>
<protein>
    <recommendedName>
        <fullName evidence="3">Peptidase S8 and S53 subtilisin kexin sedolisin</fullName>
    </recommendedName>
</protein>
<dbReference type="RefSeq" id="WP_036946437.1">
    <property type="nucleotide sequence ID" value="NZ_KN050763.1"/>
</dbReference>
<dbReference type="Gene3D" id="3.40.50.200">
    <property type="entry name" value="Peptidase S8/S53 domain"/>
    <property type="match status" value="1"/>
</dbReference>
<dbReference type="GO" id="GO:0004252">
    <property type="term" value="F:serine-type endopeptidase activity"/>
    <property type="evidence" value="ECO:0007669"/>
    <property type="project" value="InterPro"/>
</dbReference>
<evidence type="ECO:0000313" key="2">
    <source>
        <dbReference type="Proteomes" id="UP000036923"/>
    </source>
</evidence>
<sequence length="114" mass="12560">MAVGGTTIELNRHRNLIKDEIAWSSSGGGISNYVFQPEYQKKCGIISNSHRAVPDVSFFADPEKGVSIYSSKTGWTTLCGTSFGTQAWGAFISLVNQNRKNPISNIQDKLYQLD</sequence>
<dbReference type="AlphaFoldDB" id="A0A0L6JHJ0"/>
<organism evidence="1 2">
    <name type="scientific">Pseudobacteroides cellulosolvens ATCC 35603 = DSM 2933</name>
    <dbReference type="NCBI Taxonomy" id="398512"/>
    <lineage>
        <taxon>Bacteria</taxon>
        <taxon>Bacillati</taxon>
        <taxon>Bacillota</taxon>
        <taxon>Clostridia</taxon>
        <taxon>Eubacteriales</taxon>
        <taxon>Oscillospiraceae</taxon>
        <taxon>Pseudobacteroides</taxon>
    </lineage>
</organism>
<keyword evidence="2" id="KW-1185">Reference proteome</keyword>
<dbReference type="eggNOG" id="COG4934">
    <property type="taxonomic scope" value="Bacteria"/>
</dbReference>
<dbReference type="InterPro" id="IPR036852">
    <property type="entry name" value="Peptidase_S8/S53_dom_sf"/>
</dbReference>
<accession>A0A0L6JHJ0</accession>
<dbReference type="Proteomes" id="UP000036923">
    <property type="component" value="Unassembled WGS sequence"/>
</dbReference>
<evidence type="ECO:0000313" key="1">
    <source>
        <dbReference type="EMBL" id="KNY25188.1"/>
    </source>
</evidence>
<proteinExistence type="predicted"/>
<name>A0A0L6JHJ0_9FIRM</name>
<dbReference type="OrthoDB" id="9002785at2"/>